<evidence type="ECO:0000256" key="2">
    <source>
        <dbReference type="PROSITE-ProRule" id="PRU00169"/>
    </source>
</evidence>
<dbReference type="PANTHER" id="PTHR44591">
    <property type="entry name" value="STRESS RESPONSE REGULATOR PROTEIN 1"/>
    <property type="match status" value="1"/>
</dbReference>
<evidence type="ECO:0000259" key="3">
    <source>
        <dbReference type="PROSITE" id="PS50110"/>
    </source>
</evidence>
<dbReference type="InterPro" id="IPR011006">
    <property type="entry name" value="CheY-like_superfamily"/>
</dbReference>
<dbReference type="SUPFAM" id="SSF52172">
    <property type="entry name" value="CheY-like"/>
    <property type="match status" value="1"/>
</dbReference>
<dbReference type="InterPro" id="IPR001789">
    <property type="entry name" value="Sig_transdc_resp-reg_receiver"/>
</dbReference>
<dbReference type="GO" id="GO:0000160">
    <property type="term" value="P:phosphorelay signal transduction system"/>
    <property type="evidence" value="ECO:0007669"/>
    <property type="project" value="InterPro"/>
</dbReference>
<sequence>MAISNEAERTKKILLIEDDANLLYSLQAKFRIEGFEIITDEGLDKIEIFEKIVSLKPDYIILDIILPKISGHDLLKEIKVSPLMSKIPVFVFTNLSDNDSRQQAMKFGADIYFVKADFTIDEFVAKFKKIISNREKIKF</sequence>
<dbReference type="Gene3D" id="3.40.50.2300">
    <property type="match status" value="1"/>
</dbReference>
<gene>
    <name evidence="4" type="ORF">A3H66_03320</name>
</gene>
<dbReference type="Pfam" id="PF00072">
    <property type="entry name" value="Response_reg"/>
    <property type="match status" value="1"/>
</dbReference>
<reference evidence="4 5" key="1">
    <citation type="journal article" date="2016" name="Nat. Commun.">
        <title>Thousands of microbial genomes shed light on interconnected biogeochemical processes in an aquifer system.</title>
        <authorList>
            <person name="Anantharaman K."/>
            <person name="Brown C.T."/>
            <person name="Hug L.A."/>
            <person name="Sharon I."/>
            <person name="Castelle C.J."/>
            <person name="Probst A.J."/>
            <person name="Thomas B.C."/>
            <person name="Singh A."/>
            <person name="Wilkins M.J."/>
            <person name="Karaoz U."/>
            <person name="Brodie E.L."/>
            <person name="Williams K.H."/>
            <person name="Hubbard S.S."/>
            <person name="Banfield J.F."/>
        </authorList>
    </citation>
    <scope>NUCLEOTIDE SEQUENCE [LARGE SCALE GENOMIC DNA]</scope>
</reference>
<proteinExistence type="predicted"/>
<dbReference type="PROSITE" id="PS50110">
    <property type="entry name" value="RESPONSE_REGULATORY"/>
    <property type="match status" value="1"/>
</dbReference>
<evidence type="ECO:0000313" key="4">
    <source>
        <dbReference type="EMBL" id="OGF23698.1"/>
    </source>
</evidence>
<organism evidence="4 5">
    <name type="scientific">Candidatus Falkowbacteria bacterium RIFCSPLOWO2_02_FULL_45_21</name>
    <dbReference type="NCBI Taxonomy" id="1797989"/>
    <lineage>
        <taxon>Bacteria</taxon>
        <taxon>Candidatus Falkowiibacteriota</taxon>
    </lineage>
</organism>
<evidence type="ECO:0000256" key="1">
    <source>
        <dbReference type="ARBA" id="ARBA00022553"/>
    </source>
</evidence>
<evidence type="ECO:0000313" key="5">
    <source>
        <dbReference type="Proteomes" id="UP000178783"/>
    </source>
</evidence>
<dbReference type="STRING" id="1797989.A3H66_03320"/>
<dbReference type="AlphaFoldDB" id="A0A1F5SAF3"/>
<feature type="modified residue" description="4-aspartylphosphate" evidence="2">
    <location>
        <position position="63"/>
    </location>
</feature>
<dbReference type="SMART" id="SM00448">
    <property type="entry name" value="REC"/>
    <property type="match status" value="1"/>
</dbReference>
<feature type="domain" description="Response regulatory" evidence="3">
    <location>
        <begin position="12"/>
        <end position="131"/>
    </location>
</feature>
<dbReference type="EMBL" id="MFFW01000056">
    <property type="protein sequence ID" value="OGF23698.1"/>
    <property type="molecule type" value="Genomic_DNA"/>
</dbReference>
<protein>
    <recommendedName>
        <fullName evidence="3">Response regulatory domain-containing protein</fullName>
    </recommendedName>
</protein>
<dbReference type="Proteomes" id="UP000178783">
    <property type="component" value="Unassembled WGS sequence"/>
</dbReference>
<accession>A0A1F5SAF3</accession>
<comment type="caution">
    <text evidence="4">The sequence shown here is derived from an EMBL/GenBank/DDBJ whole genome shotgun (WGS) entry which is preliminary data.</text>
</comment>
<keyword evidence="1 2" id="KW-0597">Phosphoprotein</keyword>
<dbReference type="PANTHER" id="PTHR44591:SF3">
    <property type="entry name" value="RESPONSE REGULATORY DOMAIN-CONTAINING PROTEIN"/>
    <property type="match status" value="1"/>
</dbReference>
<name>A0A1F5SAF3_9BACT</name>
<dbReference type="InterPro" id="IPR050595">
    <property type="entry name" value="Bact_response_regulator"/>
</dbReference>